<dbReference type="InterPro" id="IPR029063">
    <property type="entry name" value="SAM-dependent_MTases_sf"/>
</dbReference>
<dbReference type="CDD" id="cd02440">
    <property type="entry name" value="AdoMet_MTases"/>
    <property type="match status" value="1"/>
</dbReference>
<name>A0AAW9QT64_9CHRO</name>
<feature type="domain" description="Methyltransferase type 11" evidence="1">
    <location>
        <begin position="235"/>
        <end position="321"/>
    </location>
</feature>
<dbReference type="AlphaFoldDB" id="A0AAW9QT64"/>
<gene>
    <name evidence="2" type="ORF">V0288_07220</name>
</gene>
<dbReference type="Gene3D" id="3.40.50.150">
    <property type="entry name" value="Vaccinia Virus protein VP39"/>
    <property type="match status" value="1"/>
</dbReference>
<dbReference type="Proteomes" id="UP001328733">
    <property type="component" value="Unassembled WGS sequence"/>
</dbReference>
<evidence type="ECO:0000313" key="3">
    <source>
        <dbReference type="Proteomes" id="UP001328733"/>
    </source>
</evidence>
<sequence length="408" mass="45223">MDLQKFFEKLPGEYRDWGSPFMTPLSDTLSFVAEKTESTGDRSLFPALNLAVECLESGEVYCQIGCFRRGALVSALVDRPDRFGYGVEAFFQYDPSGDRLAVVAGDIEEFGLEDRIFLSDRKTEDFFADLRELETEEKIGVYFYDGPEDYRSLLIALLHARDYLAERALIAIGKCDRPAIQQAIDDFLATEAHATVLLDRQLAVHGILGLKDLCLLAWNAPSGDLVLRSPKKLVLNVGCGPYNPDALPAHFRDGNWQEIRLDINPAVRPDILGTITDLSAVPDNSVDAIFSSHNLEHVYNYEVPSALAEFKRALKPDGSILMIVPDLQTVAERVARGDIEETLYISPAGPIRSLLVFYGMATDIPGIPYMAHKTGFTASSLTAKLQEAGFDRVQVTRSGFDLIARGFK</sequence>
<proteinExistence type="predicted"/>
<dbReference type="Pfam" id="PF08241">
    <property type="entry name" value="Methyltransf_11"/>
    <property type="match status" value="1"/>
</dbReference>
<dbReference type="GO" id="GO:0032259">
    <property type="term" value="P:methylation"/>
    <property type="evidence" value="ECO:0007669"/>
    <property type="project" value="UniProtKB-KW"/>
</dbReference>
<reference evidence="2 3" key="1">
    <citation type="submission" date="2024-01" db="EMBL/GenBank/DDBJ databases">
        <title>Genomic insights into the taxonomy and metabolism of the cyanobacterium Pannus brasiliensis CCIBt3594.</title>
        <authorList>
            <person name="Machado M."/>
            <person name="Botero N.B."/>
            <person name="Andreote A.P.D."/>
            <person name="Feitosa A.M.T."/>
            <person name="Popin R."/>
            <person name="Sivonen K."/>
            <person name="Fiore M.F."/>
        </authorList>
    </citation>
    <scope>NUCLEOTIDE SEQUENCE [LARGE SCALE GENOMIC DNA]</scope>
    <source>
        <strain evidence="2 3">CCIBt3594</strain>
    </source>
</reference>
<organism evidence="2 3">
    <name type="scientific">Pannus brasiliensis CCIBt3594</name>
    <dbReference type="NCBI Taxonomy" id="1427578"/>
    <lineage>
        <taxon>Bacteria</taxon>
        <taxon>Bacillati</taxon>
        <taxon>Cyanobacteriota</taxon>
        <taxon>Cyanophyceae</taxon>
        <taxon>Oscillatoriophycideae</taxon>
        <taxon>Chroococcales</taxon>
        <taxon>Microcystaceae</taxon>
        <taxon>Pannus</taxon>
    </lineage>
</organism>
<dbReference type="InterPro" id="IPR013216">
    <property type="entry name" value="Methyltransf_11"/>
</dbReference>
<dbReference type="EMBL" id="JBAFSM010000011">
    <property type="protein sequence ID" value="MEG3436906.1"/>
    <property type="molecule type" value="Genomic_DNA"/>
</dbReference>
<evidence type="ECO:0000313" key="2">
    <source>
        <dbReference type="EMBL" id="MEG3436906.1"/>
    </source>
</evidence>
<comment type="caution">
    <text evidence="2">The sequence shown here is derived from an EMBL/GenBank/DDBJ whole genome shotgun (WGS) entry which is preliminary data.</text>
</comment>
<evidence type="ECO:0000259" key="1">
    <source>
        <dbReference type="Pfam" id="PF08241"/>
    </source>
</evidence>
<keyword evidence="2" id="KW-0489">Methyltransferase</keyword>
<keyword evidence="3" id="KW-1185">Reference proteome</keyword>
<keyword evidence="2" id="KW-0808">Transferase</keyword>
<accession>A0AAW9QT64</accession>
<dbReference type="RefSeq" id="WP_332864374.1">
    <property type="nucleotide sequence ID" value="NZ_JBAFSM010000011.1"/>
</dbReference>
<dbReference type="GO" id="GO:0008757">
    <property type="term" value="F:S-adenosylmethionine-dependent methyltransferase activity"/>
    <property type="evidence" value="ECO:0007669"/>
    <property type="project" value="InterPro"/>
</dbReference>
<protein>
    <submittedName>
        <fullName evidence="2">Methyltransferase domain-containing protein</fullName>
    </submittedName>
</protein>
<dbReference type="SUPFAM" id="SSF53335">
    <property type="entry name" value="S-adenosyl-L-methionine-dependent methyltransferases"/>
    <property type="match status" value="1"/>
</dbReference>